<sequence>MDRDDEKQTVEDTKNTWKDEELTVENVDEQVEHHLLQPPSSGAATPLARTVNDLRTIYTEKRSLEQAWARINDHMEAREAGNGVSLIGTAQTPTEALRAMPPVKEKDTGPHPFKAGRRVYRSSRWNWRIVATGLVAAIVLLAVLVWPLVSYALHGTLPFMPSSTSTPRSQSTPQVSGMKEYNGQYFKFQYPSNWVITQDSSGEGYRQTVQLRPSEKSPAFVTINVLSDRTASAEQLLQVDPDMQLGKRLGTSSVTYHGVPWNVGMVEHATSGSDRVARLKVAYSNQGTPYRIEFGALANEFGSYTSVFDAMFASFYAQPALVARATATPESTPAPAPTSVATSTPVTDSTPPAAATATSVPTVGGGIGLKVYSDQYFQLQYPSSWVITQVSSGGSYQETVQLRPAASSSVSITINVLANSPLSASQLLQLDPDIKLGTLLSTSSASYHGVSWNIGIANILDSVLQPPHKVEVAYTNQTTPYKVELSAPLDTFDANTQTFNNVLASFNPAN</sequence>
<gene>
    <name evidence="3" type="ORF">KDAU_34090</name>
</gene>
<evidence type="ECO:0000256" key="1">
    <source>
        <dbReference type="SAM" id="MobiDB-lite"/>
    </source>
</evidence>
<evidence type="ECO:0000313" key="3">
    <source>
        <dbReference type="EMBL" id="GCE06080.1"/>
    </source>
</evidence>
<comment type="caution">
    <text evidence="3">The sequence shown here is derived from an EMBL/GenBank/DDBJ whole genome shotgun (WGS) entry which is preliminary data.</text>
</comment>
<evidence type="ECO:0000313" key="4">
    <source>
        <dbReference type="Proteomes" id="UP000287224"/>
    </source>
</evidence>
<keyword evidence="2" id="KW-1133">Transmembrane helix</keyword>
<proteinExistence type="predicted"/>
<keyword evidence="4" id="KW-1185">Reference proteome</keyword>
<dbReference type="Proteomes" id="UP000287224">
    <property type="component" value="Unassembled WGS sequence"/>
</dbReference>
<keyword evidence="2" id="KW-0472">Membrane</keyword>
<protein>
    <submittedName>
        <fullName evidence="3">Uncharacterized protein</fullName>
    </submittedName>
</protein>
<dbReference type="EMBL" id="BIFQ01000001">
    <property type="protein sequence ID" value="GCE06080.1"/>
    <property type="molecule type" value="Genomic_DNA"/>
</dbReference>
<dbReference type="AlphaFoldDB" id="A0A401ZGR7"/>
<keyword evidence="2" id="KW-0812">Transmembrane</keyword>
<feature type="transmembrane region" description="Helical" evidence="2">
    <location>
        <begin position="127"/>
        <end position="149"/>
    </location>
</feature>
<dbReference type="OrthoDB" id="171967at2"/>
<name>A0A401ZGR7_9CHLR</name>
<feature type="region of interest" description="Disordered" evidence="1">
    <location>
        <begin position="328"/>
        <end position="357"/>
    </location>
</feature>
<organism evidence="3 4">
    <name type="scientific">Dictyobacter aurantiacus</name>
    <dbReference type="NCBI Taxonomy" id="1936993"/>
    <lineage>
        <taxon>Bacteria</taxon>
        <taxon>Bacillati</taxon>
        <taxon>Chloroflexota</taxon>
        <taxon>Ktedonobacteria</taxon>
        <taxon>Ktedonobacterales</taxon>
        <taxon>Dictyobacteraceae</taxon>
        <taxon>Dictyobacter</taxon>
    </lineage>
</organism>
<dbReference type="RefSeq" id="WP_126597061.1">
    <property type="nucleotide sequence ID" value="NZ_BIFQ01000001.1"/>
</dbReference>
<evidence type="ECO:0000256" key="2">
    <source>
        <dbReference type="SAM" id="Phobius"/>
    </source>
</evidence>
<reference evidence="4" key="1">
    <citation type="submission" date="2018-12" db="EMBL/GenBank/DDBJ databases">
        <title>Tengunoibacter tsumagoiensis gen. nov., sp. nov., Dictyobacter kobayashii sp. nov., D. alpinus sp. nov., and D. joshuensis sp. nov. and description of Dictyobacteraceae fam. nov. within the order Ktedonobacterales isolated from Tengu-no-mugimeshi.</title>
        <authorList>
            <person name="Wang C.M."/>
            <person name="Zheng Y."/>
            <person name="Sakai Y."/>
            <person name="Toyoda A."/>
            <person name="Minakuchi Y."/>
            <person name="Abe K."/>
            <person name="Yokota A."/>
            <person name="Yabe S."/>
        </authorList>
    </citation>
    <scope>NUCLEOTIDE SEQUENCE [LARGE SCALE GENOMIC DNA]</scope>
    <source>
        <strain evidence="4">S-27</strain>
    </source>
</reference>
<accession>A0A401ZGR7</accession>